<keyword evidence="2" id="KW-1185">Reference proteome</keyword>
<accession>B4IG97</accession>
<dbReference type="OMA" id="QSCAKFY"/>
<gene>
    <name evidence="1" type="primary">Dsec\GM19414</name>
    <name evidence="1" type="ORF">Dsec_GM19414</name>
</gene>
<evidence type="ECO:0000313" key="2">
    <source>
        <dbReference type="Proteomes" id="UP000001292"/>
    </source>
</evidence>
<evidence type="ECO:0000313" key="1">
    <source>
        <dbReference type="EMBL" id="EDW48831.1"/>
    </source>
</evidence>
<dbReference type="Proteomes" id="UP000001292">
    <property type="component" value="Unassembled WGS sequence"/>
</dbReference>
<sequence length="51" mass="5695">MWPFNIKMLALKGAENLSNEVDMPGSSWKPSQAFTQSCAKFYGQKNNLTIA</sequence>
<organism evidence="2">
    <name type="scientific">Drosophila sechellia</name>
    <name type="common">Fruit fly</name>
    <dbReference type="NCBI Taxonomy" id="7238"/>
    <lineage>
        <taxon>Eukaryota</taxon>
        <taxon>Metazoa</taxon>
        <taxon>Ecdysozoa</taxon>
        <taxon>Arthropoda</taxon>
        <taxon>Hexapoda</taxon>
        <taxon>Insecta</taxon>
        <taxon>Pterygota</taxon>
        <taxon>Neoptera</taxon>
        <taxon>Endopterygota</taxon>
        <taxon>Diptera</taxon>
        <taxon>Brachycera</taxon>
        <taxon>Muscomorpha</taxon>
        <taxon>Ephydroidea</taxon>
        <taxon>Drosophilidae</taxon>
        <taxon>Drosophila</taxon>
        <taxon>Sophophora</taxon>
    </lineage>
</organism>
<name>B4IG97_DROSE</name>
<protein>
    <submittedName>
        <fullName evidence="1">GM19414</fullName>
    </submittedName>
</protein>
<reference evidence="1 2" key="1">
    <citation type="journal article" date="2007" name="Nature">
        <title>Evolution of genes and genomes on the Drosophila phylogeny.</title>
        <authorList>
            <consortium name="Drosophila 12 Genomes Consortium"/>
            <person name="Clark A.G."/>
            <person name="Eisen M.B."/>
            <person name="Smith D.R."/>
            <person name="Bergman C.M."/>
            <person name="Oliver B."/>
            <person name="Markow T.A."/>
            <person name="Kaufman T.C."/>
            <person name="Kellis M."/>
            <person name="Gelbart W."/>
            <person name="Iyer V.N."/>
            <person name="Pollard D.A."/>
            <person name="Sackton T.B."/>
            <person name="Larracuente A.M."/>
            <person name="Singh N.D."/>
            <person name="Abad J.P."/>
            <person name="Abt D.N."/>
            <person name="Adryan B."/>
            <person name="Aguade M."/>
            <person name="Akashi H."/>
            <person name="Anderson W.W."/>
            <person name="Aquadro C.F."/>
            <person name="Ardell D.H."/>
            <person name="Arguello R."/>
            <person name="Artieri C.G."/>
            <person name="Barbash D.A."/>
            <person name="Barker D."/>
            <person name="Barsanti P."/>
            <person name="Batterham P."/>
            <person name="Batzoglou S."/>
            <person name="Begun D."/>
            <person name="Bhutkar A."/>
            <person name="Blanco E."/>
            <person name="Bosak S.A."/>
            <person name="Bradley R.K."/>
            <person name="Brand A.D."/>
            <person name="Brent M.R."/>
            <person name="Brooks A.N."/>
            <person name="Brown R.H."/>
            <person name="Butlin R.K."/>
            <person name="Caggese C."/>
            <person name="Calvi B.R."/>
            <person name="Bernardo de Carvalho A."/>
            <person name="Caspi A."/>
            <person name="Castrezana S."/>
            <person name="Celniker S.E."/>
            <person name="Chang J.L."/>
            <person name="Chapple C."/>
            <person name="Chatterji S."/>
            <person name="Chinwalla A."/>
            <person name="Civetta A."/>
            <person name="Clifton S.W."/>
            <person name="Comeron J.M."/>
            <person name="Costello J.C."/>
            <person name="Coyne J.A."/>
            <person name="Daub J."/>
            <person name="David R.G."/>
            <person name="Delcher A.L."/>
            <person name="Delehaunty K."/>
            <person name="Do C.B."/>
            <person name="Ebling H."/>
            <person name="Edwards K."/>
            <person name="Eickbush T."/>
            <person name="Evans J.D."/>
            <person name="Filipski A."/>
            <person name="Findeiss S."/>
            <person name="Freyhult E."/>
            <person name="Fulton L."/>
            <person name="Fulton R."/>
            <person name="Garcia A.C."/>
            <person name="Gardiner A."/>
            <person name="Garfield D.A."/>
            <person name="Garvin B.E."/>
            <person name="Gibson G."/>
            <person name="Gilbert D."/>
            <person name="Gnerre S."/>
            <person name="Godfrey J."/>
            <person name="Good R."/>
            <person name="Gotea V."/>
            <person name="Gravely B."/>
            <person name="Greenberg A.J."/>
            <person name="Griffiths-Jones S."/>
            <person name="Gross S."/>
            <person name="Guigo R."/>
            <person name="Gustafson E.A."/>
            <person name="Haerty W."/>
            <person name="Hahn M.W."/>
            <person name="Halligan D.L."/>
            <person name="Halpern A.L."/>
            <person name="Halter G.M."/>
            <person name="Han M.V."/>
            <person name="Heger A."/>
            <person name="Hillier L."/>
            <person name="Hinrichs A.S."/>
            <person name="Holmes I."/>
            <person name="Hoskins R.A."/>
            <person name="Hubisz M.J."/>
            <person name="Hultmark D."/>
            <person name="Huntley M.A."/>
            <person name="Jaffe D.B."/>
            <person name="Jagadeeshan S."/>
            <person name="Jeck W.R."/>
            <person name="Johnson J."/>
            <person name="Jones C.D."/>
            <person name="Jordan W.C."/>
            <person name="Karpen G.H."/>
            <person name="Kataoka E."/>
            <person name="Keightley P.D."/>
            <person name="Kheradpour P."/>
            <person name="Kirkness E.F."/>
            <person name="Koerich L.B."/>
            <person name="Kristiansen K."/>
            <person name="Kudrna D."/>
            <person name="Kulathinal R.J."/>
            <person name="Kumar S."/>
            <person name="Kwok R."/>
            <person name="Lander E."/>
            <person name="Langley C.H."/>
            <person name="Lapoint R."/>
            <person name="Lazzaro B.P."/>
            <person name="Lee S.J."/>
            <person name="Levesque L."/>
            <person name="Li R."/>
            <person name="Lin C.F."/>
            <person name="Lin M.F."/>
            <person name="Lindblad-Toh K."/>
            <person name="Llopart A."/>
            <person name="Long M."/>
            <person name="Low L."/>
            <person name="Lozovsky E."/>
            <person name="Lu J."/>
            <person name="Luo M."/>
            <person name="Machado C.A."/>
            <person name="Makalowski W."/>
            <person name="Marzo M."/>
            <person name="Matsuda M."/>
            <person name="Matzkin L."/>
            <person name="McAllister B."/>
            <person name="McBride C.S."/>
            <person name="McKernan B."/>
            <person name="McKernan K."/>
            <person name="Mendez-Lago M."/>
            <person name="Minx P."/>
            <person name="Mollenhauer M.U."/>
            <person name="Montooth K."/>
            <person name="Mount S.M."/>
            <person name="Mu X."/>
            <person name="Myers E."/>
            <person name="Negre B."/>
            <person name="Newfeld S."/>
            <person name="Nielsen R."/>
            <person name="Noor M.A."/>
            <person name="O'Grady P."/>
            <person name="Pachter L."/>
            <person name="Papaceit M."/>
            <person name="Parisi M.J."/>
            <person name="Parisi M."/>
            <person name="Parts L."/>
            <person name="Pedersen J.S."/>
            <person name="Pesole G."/>
            <person name="Phillippy A.M."/>
            <person name="Ponting C.P."/>
            <person name="Pop M."/>
            <person name="Porcelli D."/>
            <person name="Powell J.R."/>
            <person name="Prohaska S."/>
            <person name="Pruitt K."/>
            <person name="Puig M."/>
            <person name="Quesneville H."/>
            <person name="Ram K.R."/>
            <person name="Rand D."/>
            <person name="Rasmussen M.D."/>
            <person name="Reed L.K."/>
            <person name="Reenan R."/>
            <person name="Reily A."/>
            <person name="Remington K.A."/>
            <person name="Rieger T.T."/>
            <person name="Ritchie M.G."/>
            <person name="Robin C."/>
            <person name="Rogers Y.H."/>
            <person name="Rohde C."/>
            <person name="Rozas J."/>
            <person name="Rubenfield M.J."/>
            <person name="Ruiz A."/>
            <person name="Russo S."/>
            <person name="Salzberg S.L."/>
            <person name="Sanchez-Gracia A."/>
            <person name="Saranga D.J."/>
            <person name="Sato H."/>
            <person name="Schaeffer S.W."/>
            <person name="Schatz M.C."/>
            <person name="Schlenke T."/>
            <person name="Schwartz R."/>
            <person name="Segarra C."/>
            <person name="Singh R.S."/>
            <person name="Sirot L."/>
            <person name="Sirota M."/>
            <person name="Sisneros N.B."/>
            <person name="Smith C.D."/>
            <person name="Smith T.F."/>
            <person name="Spieth J."/>
            <person name="Stage D.E."/>
            <person name="Stark A."/>
            <person name="Stephan W."/>
            <person name="Strausberg R.L."/>
            <person name="Strempel S."/>
            <person name="Sturgill D."/>
            <person name="Sutton G."/>
            <person name="Sutton G.G."/>
            <person name="Tao W."/>
            <person name="Teichmann S."/>
            <person name="Tobari Y.N."/>
            <person name="Tomimura Y."/>
            <person name="Tsolas J.M."/>
            <person name="Valente V.L."/>
            <person name="Venter E."/>
            <person name="Venter J.C."/>
            <person name="Vicario S."/>
            <person name="Vieira F.G."/>
            <person name="Vilella A.J."/>
            <person name="Villasante A."/>
            <person name="Walenz B."/>
            <person name="Wang J."/>
            <person name="Wasserman M."/>
            <person name="Watts T."/>
            <person name="Wilson D."/>
            <person name="Wilson R.K."/>
            <person name="Wing R.A."/>
            <person name="Wolfner M.F."/>
            <person name="Wong A."/>
            <person name="Wong G.K."/>
            <person name="Wu C.I."/>
            <person name="Wu G."/>
            <person name="Yamamoto D."/>
            <person name="Yang H.P."/>
            <person name="Yang S.P."/>
            <person name="Yorke J.A."/>
            <person name="Yoshida K."/>
            <person name="Zdobnov E."/>
            <person name="Zhang P."/>
            <person name="Zhang Y."/>
            <person name="Zimin A.V."/>
            <person name="Baldwin J."/>
            <person name="Abdouelleil A."/>
            <person name="Abdulkadir J."/>
            <person name="Abebe A."/>
            <person name="Abera B."/>
            <person name="Abreu J."/>
            <person name="Acer S.C."/>
            <person name="Aftuck L."/>
            <person name="Alexander A."/>
            <person name="An P."/>
            <person name="Anderson E."/>
            <person name="Anderson S."/>
            <person name="Arachi H."/>
            <person name="Azer M."/>
            <person name="Bachantsang P."/>
            <person name="Barry A."/>
            <person name="Bayul T."/>
            <person name="Berlin A."/>
            <person name="Bessette D."/>
            <person name="Bloom T."/>
            <person name="Blye J."/>
            <person name="Boguslavskiy L."/>
            <person name="Bonnet C."/>
            <person name="Boukhgalter B."/>
            <person name="Bourzgui I."/>
            <person name="Brown A."/>
            <person name="Cahill P."/>
            <person name="Channer S."/>
            <person name="Cheshatsang Y."/>
            <person name="Chuda L."/>
            <person name="Citroen M."/>
            <person name="Collymore A."/>
            <person name="Cooke P."/>
            <person name="Costello M."/>
            <person name="D'Aco K."/>
            <person name="Daza R."/>
            <person name="De Haan G."/>
            <person name="DeGray S."/>
            <person name="DeMaso C."/>
            <person name="Dhargay N."/>
            <person name="Dooley K."/>
            <person name="Dooley E."/>
            <person name="Doricent M."/>
            <person name="Dorje P."/>
            <person name="Dorjee K."/>
            <person name="Dupes A."/>
            <person name="Elong R."/>
            <person name="Falk J."/>
            <person name="Farina A."/>
            <person name="Faro S."/>
            <person name="Ferguson D."/>
            <person name="Fisher S."/>
            <person name="Foley C.D."/>
            <person name="Franke A."/>
            <person name="Friedrich D."/>
            <person name="Gadbois L."/>
            <person name="Gearin G."/>
            <person name="Gearin C.R."/>
            <person name="Giannoukos G."/>
            <person name="Goode T."/>
            <person name="Graham J."/>
            <person name="Grandbois E."/>
            <person name="Grewal S."/>
            <person name="Gyaltsen K."/>
            <person name="Hafez N."/>
            <person name="Hagos B."/>
            <person name="Hall J."/>
            <person name="Henson C."/>
            <person name="Hollinger A."/>
            <person name="Honan T."/>
            <person name="Huard M.D."/>
            <person name="Hughes L."/>
            <person name="Hurhula B."/>
            <person name="Husby M.E."/>
            <person name="Kamat A."/>
            <person name="Kanga B."/>
            <person name="Kashin S."/>
            <person name="Khazanovich D."/>
            <person name="Kisner P."/>
            <person name="Lance K."/>
            <person name="Lara M."/>
            <person name="Lee W."/>
            <person name="Lennon N."/>
            <person name="Letendre F."/>
            <person name="LeVine R."/>
            <person name="Lipovsky A."/>
            <person name="Liu X."/>
            <person name="Liu J."/>
            <person name="Liu S."/>
            <person name="Lokyitsang T."/>
            <person name="Lokyitsang Y."/>
            <person name="Lubonja R."/>
            <person name="Lui A."/>
            <person name="MacDonald P."/>
            <person name="Magnisalis V."/>
            <person name="Maru K."/>
            <person name="Matthews C."/>
            <person name="McCusker W."/>
            <person name="McDonough S."/>
            <person name="Mehta T."/>
            <person name="Meldrim J."/>
            <person name="Meneus L."/>
            <person name="Mihai O."/>
            <person name="Mihalev A."/>
            <person name="Mihova T."/>
            <person name="Mittelman R."/>
            <person name="Mlenga V."/>
            <person name="Montmayeur A."/>
            <person name="Mulrain L."/>
            <person name="Navidi A."/>
            <person name="Naylor J."/>
            <person name="Negash T."/>
            <person name="Nguyen T."/>
            <person name="Nguyen N."/>
            <person name="Nicol R."/>
            <person name="Norbu C."/>
            <person name="Norbu N."/>
            <person name="Novod N."/>
            <person name="O'Neill B."/>
            <person name="Osman S."/>
            <person name="Markiewicz E."/>
            <person name="Oyono O.L."/>
            <person name="Patti C."/>
            <person name="Phunkhang P."/>
            <person name="Pierre F."/>
            <person name="Priest M."/>
            <person name="Raghuraman S."/>
            <person name="Rege F."/>
            <person name="Reyes R."/>
            <person name="Rise C."/>
            <person name="Rogov P."/>
            <person name="Ross K."/>
            <person name="Ryan E."/>
            <person name="Settipalli S."/>
            <person name="Shea T."/>
            <person name="Sherpa N."/>
            <person name="Shi L."/>
            <person name="Shih D."/>
            <person name="Sparrow T."/>
            <person name="Spaulding J."/>
            <person name="Stalker J."/>
            <person name="Stange-Thomann N."/>
            <person name="Stavropoulos S."/>
            <person name="Stone C."/>
            <person name="Strader C."/>
            <person name="Tesfaye S."/>
            <person name="Thomson T."/>
            <person name="Thoulutsang Y."/>
            <person name="Thoulutsang D."/>
            <person name="Topham K."/>
            <person name="Topping I."/>
            <person name="Tsamla T."/>
            <person name="Vassiliev H."/>
            <person name="Vo A."/>
            <person name="Wangchuk T."/>
            <person name="Wangdi T."/>
            <person name="Weiand M."/>
            <person name="Wilkinson J."/>
            <person name="Wilson A."/>
            <person name="Yadav S."/>
            <person name="Young G."/>
            <person name="Yu Q."/>
            <person name="Zembek L."/>
            <person name="Zhong D."/>
            <person name="Zimmer A."/>
            <person name="Zwirko Z."/>
            <person name="Jaffe D.B."/>
            <person name="Alvarez P."/>
            <person name="Brockman W."/>
            <person name="Butler J."/>
            <person name="Chin C."/>
            <person name="Gnerre S."/>
            <person name="Grabherr M."/>
            <person name="Kleber M."/>
            <person name="Mauceli E."/>
            <person name="MacCallum I."/>
        </authorList>
    </citation>
    <scope>NUCLEOTIDE SEQUENCE [LARGE SCALE GENOMIC DNA]</scope>
    <source>
        <strain evidence="2">Rob3c / Tucson 14021-0248.25</strain>
    </source>
</reference>
<proteinExistence type="predicted"/>
<dbReference type="HOGENOM" id="CLU_3108645_0_0_1"/>
<dbReference type="EMBL" id="CH480835">
    <property type="protein sequence ID" value="EDW48831.1"/>
    <property type="molecule type" value="Genomic_DNA"/>
</dbReference>
<dbReference type="AlphaFoldDB" id="B4IG97"/>